<dbReference type="Gene3D" id="3.30.420.40">
    <property type="match status" value="2"/>
</dbReference>
<protein>
    <submittedName>
        <fullName evidence="1">Type IV pilus assembly protein PilM</fullName>
    </submittedName>
</protein>
<dbReference type="AlphaFoldDB" id="A0A1I4WCL0"/>
<dbReference type="CDD" id="cd24049">
    <property type="entry name" value="ASKHA_NBD_PilM"/>
    <property type="match status" value="1"/>
</dbReference>
<organism evidence="1 2">
    <name type="scientific">Thermodesulforhabdus norvegica</name>
    <dbReference type="NCBI Taxonomy" id="39841"/>
    <lineage>
        <taxon>Bacteria</taxon>
        <taxon>Pseudomonadati</taxon>
        <taxon>Thermodesulfobacteriota</taxon>
        <taxon>Syntrophobacteria</taxon>
        <taxon>Syntrophobacterales</taxon>
        <taxon>Thermodesulforhabdaceae</taxon>
        <taxon>Thermodesulforhabdus</taxon>
    </lineage>
</organism>
<dbReference type="RefSeq" id="WP_093396533.1">
    <property type="nucleotide sequence ID" value="NZ_FOUU01000016.1"/>
</dbReference>
<reference evidence="1 2" key="1">
    <citation type="submission" date="2016-10" db="EMBL/GenBank/DDBJ databases">
        <authorList>
            <person name="de Groot N.N."/>
        </authorList>
    </citation>
    <scope>NUCLEOTIDE SEQUENCE [LARGE SCALE GENOMIC DNA]</scope>
    <source>
        <strain evidence="1 2">DSM 9990</strain>
    </source>
</reference>
<accession>A0A1I4WCL0</accession>
<gene>
    <name evidence="1" type="ORF">SAMN05660836_02695</name>
</gene>
<keyword evidence="2" id="KW-1185">Reference proteome</keyword>
<dbReference type="PIRSF" id="PIRSF019169">
    <property type="entry name" value="PilM"/>
    <property type="match status" value="1"/>
</dbReference>
<dbReference type="NCBIfam" id="TIGR01175">
    <property type="entry name" value="pilM"/>
    <property type="match status" value="1"/>
</dbReference>
<dbReference type="InterPro" id="IPR043129">
    <property type="entry name" value="ATPase_NBD"/>
</dbReference>
<name>A0A1I4WCL0_9BACT</name>
<dbReference type="SUPFAM" id="SSF53067">
    <property type="entry name" value="Actin-like ATPase domain"/>
    <property type="match status" value="2"/>
</dbReference>
<sequence>MAFLSLRKGRQLVGVDVGTGAIKVALLKGGRNKFVLEKLGISEVPQGTFQGGLIADMNTLVDVLKALWRNLDLGKTPAAVAISGKEVIIDTPELEISGKMGRNFYARMREQAREYIQYPLDELYFDCDILSSAGSNSGKALMLLACVKKAILDDLVLLFRRAEIGLSVVDISYYALFNGFETISGLVKRDGVIGIMNVGATSTDLVISVDGIPRHCRTVMRGMDDLIFQVADTLGVSFEEVQGSFRGSGILQTVPEKDFKETVSYALEQWLGEVKGNIDYLRDFGGLSEIEDFFVCGGPACMSGFETVVKKYVGVRSCRIYNPIEGLSLGKNIDRNYAISVGPQFGVAIGLALRKEGDKKI</sequence>
<dbReference type="PANTHER" id="PTHR32432:SF3">
    <property type="entry name" value="ETHANOLAMINE UTILIZATION PROTEIN EUTJ"/>
    <property type="match status" value="1"/>
</dbReference>
<dbReference type="Proteomes" id="UP000199611">
    <property type="component" value="Unassembled WGS sequence"/>
</dbReference>
<dbReference type="STRING" id="39841.SAMN05660836_02695"/>
<evidence type="ECO:0000313" key="1">
    <source>
        <dbReference type="EMBL" id="SFN11165.1"/>
    </source>
</evidence>
<evidence type="ECO:0000313" key="2">
    <source>
        <dbReference type="Proteomes" id="UP000199611"/>
    </source>
</evidence>
<dbReference type="PANTHER" id="PTHR32432">
    <property type="entry name" value="CELL DIVISION PROTEIN FTSA-RELATED"/>
    <property type="match status" value="1"/>
</dbReference>
<dbReference type="Gene3D" id="3.30.1490.300">
    <property type="match status" value="1"/>
</dbReference>
<dbReference type="InterPro" id="IPR005883">
    <property type="entry name" value="PilM"/>
</dbReference>
<dbReference type="InterPro" id="IPR050696">
    <property type="entry name" value="FtsA/MreB"/>
</dbReference>
<dbReference type="Pfam" id="PF11104">
    <property type="entry name" value="PilM_2"/>
    <property type="match status" value="1"/>
</dbReference>
<proteinExistence type="predicted"/>
<dbReference type="OrthoDB" id="9773403at2"/>
<dbReference type="EMBL" id="FOUU01000016">
    <property type="protein sequence ID" value="SFN11165.1"/>
    <property type="molecule type" value="Genomic_DNA"/>
</dbReference>